<dbReference type="WBParaSite" id="Hba_10584">
    <property type="protein sequence ID" value="Hba_10584"/>
    <property type="gene ID" value="Hba_10584"/>
</dbReference>
<sequence length="185" mass="20958">MVVYPADVFAVVALDIPSGYLGKILKETVQFCKQNQQLVRKTQCVGERVTKTNYQWNTSYNSVFTYLTTTIITIELLDQLSFEEWPSSTSLGPLTAGLMSCLVERHSFAAPICVRAIATFEIDYDERPYVEEVNQYSDKIAVQLVSFEREAPVAQRDPPATKTSDHEYSTMTDRNTAIYNEFAGR</sequence>
<organism evidence="1 2">
    <name type="scientific">Heterorhabditis bacteriophora</name>
    <name type="common">Entomopathogenic nematode worm</name>
    <dbReference type="NCBI Taxonomy" id="37862"/>
    <lineage>
        <taxon>Eukaryota</taxon>
        <taxon>Metazoa</taxon>
        <taxon>Ecdysozoa</taxon>
        <taxon>Nematoda</taxon>
        <taxon>Chromadorea</taxon>
        <taxon>Rhabditida</taxon>
        <taxon>Rhabditina</taxon>
        <taxon>Rhabditomorpha</taxon>
        <taxon>Strongyloidea</taxon>
        <taxon>Heterorhabditidae</taxon>
        <taxon>Heterorhabditis</taxon>
    </lineage>
</organism>
<protein>
    <submittedName>
        <fullName evidence="2">Cyclin_C domain-containing protein</fullName>
    </submittedName>
</protein>
<dbReference type="Proteomes" id="UP000095283">
    <property type="component" value="Unplaced"/>
</dbReference>
<proteinExistence type="predicted"/>
<accession>A0A1I7WZ70</accession>
<evidence type="ECO:0000313" key="1">
    <source>
        <dbReference type="Proteomes" id="UP000095283"/>
    </source>
</evidence>
<evidence type="ECO:0000313" key="2">
    <source>
        <dbReference type="WBParaSite" id="Hba_10584"/>
    </source>
</evidence>
<reference evidence="2" key="1">
    <citation type="submission" date="2016-11" db="UniProtKB">
        <authorList>
            <consortium name="WormBaseParasite"/>
        </authorList>
    </citation>
    <scope>IDENTIFICATION</scope>
</reference>
<name>A0A1I7WZ70_HETBA</name>
<dbReference type="AlphaFoldDB" id="A0A1I7WZ70"/>
<keyword evidence="1" id="KW-1185">Reference proteome</keyword>